<comment type="similarity">
    <text evidence="2">Belongs to the YPP1 family.</text>
</comment>
<feature type="compositionally biased region" description="Basic and acidic residues" evidence="4">
    <location>
        <begin position="619"/>
        <end position="641"/>
    </location>
</feature>
<dbReference type="Proteomes" id="UP000245884">
    <property type="component" value="Unassembled WGS sequence"/>
</dbReference>
<reference evidence="5 6" key="1">
    <citation type="journal article" date="2018" name="Mol. Biol. Evol.">
        <title>Broad Genomic Sampling Reveals a Smut Pathogenic Ancestry of the Fungal Clade Ustilaginomycotina.</title>
        <authorList>
            <person name="Kijpornyongpan T."/>
            <person name="Mondo S.J."/>
            <person name="Barry K."/>
            <person name="Sandor L."/>
            <person name="Lee J."/>
            <person name="Lipzen A."/>
            <person name="Pangilinan J."/>
            <person name="LaButti K."/>
            <person name="Hainaut M."/>
            <person name="Henrissat B."/>
            <person name="Grigoriev I.V."/>
            <person name="Spatafora J.W."/>
            <person name="Aime M.C."/>
        </authorList>
    </citation>
    <scope>NUCLEOTIDE SEQUENCE [LARGE SCALE GENOMIC DNA]</scope>
    <source>
        <strain evidence="5 6">MCA 5214</strain>
    </source>
</reference>
<dbReference type="Gene3D" id="1.25.40.10">
    <property type="entry name" value="Tetratricopeptide repeat domain"/>
    <property type="match status" value="2"/>
</dbReference>
<keyword evidence="5" id="KW-0808">Transferase</keyword>
<dbReference type="AlphaFoldDB" id="A0A316V0E8"/>
<protein>
    <submittedName>
        <fullName evidence="5">Protein prenylyltransferase</fullName>
    </submittedName>
</protein>
<organism evidence="5 6">
    <name type="scientific">Jaminaea rosea</name>
    <dbReference type="NCBI Taxonomy" id="1569628"/>
    <lineage>
        <taxon>Eukaryota</taxon>
        <taxon>Fungi</taxon>
        <taxon>Dikarya</taxon>
        <taxon>Basidiomycota</taxon>
        <taxon>Ustilaginomycotina</taxon>
        <taxon>Exobasidiomycetes</taxon>
        <taxon>Microstromatales</taxon>
        <taxon>Microstromatales incertae sedis</taxon>
        <taxon>Jaminaea</taxon>
    </lineage>
</organism>
<evidence type="ECO:0000256" key="1">
    <source>
        <dbReference type="ARBA" id="ARBA00002550"/>
    </source>
</evidence>
<proteinExistence type="inferred from homology"/>
<feature type="region of interest" description="Disordered" evidence="4">
    <location>
        <begin position="619"/>
        <end position="665"/>
    </location>
</feature>
<dbReference type="InterPro" id="IPR011990">
    <property type="entry name" value="TPR-like_helical_dom_sf"/>
</dbReference>
<feature type="compositionally biased region" description="Low complexity" evidence="4">
    <location>
        <begin position="65"/>
        <end position="82"/>
    </location>
</feature>
<feature type="compositionally biased region" description="Polar residues" evidence="4">
    <location>
        <begin position="851"/>
        <end position="864"/>
    </location>
</feature>
<feature type="region of interest" description="Disordered" evidence="4">
    <location>
        <begin position="843"/>
        <end position="868"/>
    </location>
</feature>
<evidence type="ECO:0000256" key="3">
    <source>
        <dbReference type="PROSITE-ProRule" id="PRU00339"/>
    </source>
</evidence>
<dbReference type="SMART" id="SM00028">
    <property type="entry name" value="TPR"/>
    <property type="match status" value="4"/>
</dbReference>
<keyword evidence="3" id="KW-0802">TPR repeat</keyword>
<name>A0A316V0E8_9BASI</name>
<dbReference type="InterPro" id="IPR051722">
    <property type="entry name" value="Endocytosis_PI4K-reg_protein"/>
</dbReference>
<comment type="function">
    <text evidence="1">Involved in endocytosis.</text>
</comment>
<dbReference type="OrthoDB" id="29013at2759"/>
<sequence>MLTAPLRFPSSLPFPSLPPMASLRPDTPESASASLPLPRRTRNRTSSLLAPPPQRYGATLIASRSDTSAGPSSPISSTSVSSRPPPRRLRRTRSQSSWSSILLPRRVQQQKAELYAKELDKARLRGHWSSDNLHFAGKAKNNTWAELLRKYSKHNPNQSVTPAVSGAEQEIRSSLAAFYAEEGYTDSSHEHDDAAPGSGKTAFAPLLPLNRQGQGWSGPKFEQSTLQLEDLAQRAGSHDAALQGITAIQAYSLVSLGKDEEAVSLLHESRFLQTVNTEQLRPEEQGEQYQTALFLLGFVTYGLANERLHLQRPTAGYSPFAFAGYARAIELHEEVRGGKRASALPGLPEDEIERWAETALYRNALFSVREGDASLGLNALRAYQAHVARWPADFRLPQRTTISRVYLRTLNRAVEAGNYVPLPSPPAKSTDDWRSQAYQRSVVAGVASRLKIRDFEVERAPKFGSVKRPIGIDAKGITSRTVSQRRPHAHRSLRPASISWSNEVQTIAHAAAATVQRSSEFPRAGKVNVSALLLSDELVRSWQLNGELGGEHADDVIDGLYTLARLTFHSQRISRHLFTLLTAAQAYDEAREALQLYVSIVEKAREGDAAGSAALVEESKLREKKQEEEGYDLEEIKQKEKEEEEKPEEEKKKKRAAAGKGGISKKAKETGEEVLLDADDDQTFIATLLHGAHVLAKYLGDAEGADKMARKAFALVPYQKLTTGSQTQRELVARALRVSGQARAALAVRQPSAAKLPVLQNEALAMLKEAVDLDPHSSEAHYQLARLLGQMREVNPAIVEVRKAIELEPADVQAWHLLVLLVSAQKDHKAAFKLAEVALDEAEDDDEADAQATNPNPLSTPNGRDSSKPVARTVLLSVDYPPSATERAEAILSLMMTQNALEEIVAGAEVALESQKETFEFFHRTLSQHVPPTASRGAAPLLPGKTALPADHVNSTGLGLSGSAANRPAAMQRTKSGNLLATNGSSNGVPAVMPPSTNTGGGVLSSAEPRTASPADMRRLYQAKREVTTLCSLWLMSAASFRRAGKIDEARAAVQEAEKVSPGRSDVWVQLALLSEESGDRRLAVNSLYKALACEAESVAAAVHLARIFLTHEDALLAAQEVQKVNAAGTGLPHPQHQTPLDDGTRSRSIGADAQPKGISVGGKQNAFKSSADAQSSQSARDLTALSLAEGLLVATTTSGSGWDCAEAWLFLGQVQMKTGRRQRAGESLRFAYELEKSKSVRGMEGAVPI</sequence>
<gene>
    <name evidence="5" type="ORF">BDZ90DRAFT_230025</name>
</gene>
<feature type="compositionally biased region" description="Low complexity" evidence="4">
    <location>
        <begin position="1"/>
        <end position="23"/>
    </location>
</feature>
<dbReference type="GeneID" id="37027137"/>
<evidence type="ECO:0000256" key="4">
    <source>
        <dbReference type="SAM" id="MobiDB-lite"/>
    </source>
</evidence>
<dbReference type="STRING" id="1569628.A0A316V0E8"/>
<evidence type="ECO:0000313" key="6">
    <source>
        <dbReference type="Proteomes" id="UP000245884"/>
    </source>
</evidence>
<accession>A0A316V0E8</accession>
<dbReference type="PANTHER" id="PTHR23083">
    <property type="entry name" value="TETRATRICOPEPTIDE REPEAT PROTEIN, TPR"/>
    <property type="match status" value="1"/>
</dbReference>
<dbReference type="PROSITE" id="PS50005">
    <property type="entry name" value="TPR"/>
    <property type="match status" value="2"/>
</dbReference>
<keyword evidence="6" id="KW-1185">Reference proteome</keyword>
<feature type="region of interest" description="Disordered" evidence="4">
    <location>
        <begin position="1"/>
        <end position="103"/>
    </location>
</feature>
<dbReference type="InterPro" id="IPR019734">
    <property type="entry name" value="TPR_rpt"/>
</dbReference>
<feature type="repeat" description="TPR" evidence="3">
    <location>
        <begin position="778"/>
        <end position="811"/>
    </location>
</feature>
<dbReference type="EMBL" id="KZ819662">
    <property type="protein sequence ID" value="PWN31027.1"/>
    <property type="molecule type" value="Genomic_DNA"/>
</dbReference>
<evidence type="ECO:0000313" key="5">
    <source>
        <dbReference type="EMBL" id="PWN31027.1"/>
    </source>
</evidence>
<dbReference type="Pfam" id="PF14559">
    <property type="entry name" value="TPR_19"/>
    <property type="match status" value="1"/>
</dbReference>
<dbReference type="SUPFAM" id="SSF48452">
    <property type="entry name" value="TPR-like"/>
    <property type="match status" value="2"/>
</dbReference>
<dbReference type="RefSeq" id="XP_025365639.1">
    <property type="nucleotide sequence ID" value="XM_025505314.1"/>
</dbReference>
<dbReference type="PANTHER" id="PTHR23083:SF464">
    <property type="entry name" value="TETRATRICOPEPTIDE REPEAT DOMAIN 7, ISOFORM A"/>
    <property type="match status" value="1"/>
</dbReference>
<feature type="repeat" description="TPR" evidence="3">
    <location>
        <begin position="1206"/>
        <end position="1239"/>
    </location>
</feature>
<feature type="region of interest" description="Disordered" evidence="4">
    <location>
        <begin position="1129"/>
        <end position="1165"/>
    </location>
</feature>
<dbReference type="GO" id="GO:0016740">
    <property type="term" value="F:transferase activity"/>
    <property type="evidence" value="ECO:0007669"/>
    <property type="project" value="UniProtKB-KW"/>
</dbReference>
<evidence type="ECO:0000256" key="2">
    <source>
        <dbReference type="ARBA" id="ARBA00038251"/>
    </source>
</evidence>